<dbReference type="AlphaFoldDB" id="A0A9P0EMF3"/>
<evidence type="ECO:0000256" key="1">
    <source>
        <dbReference type="SAM" id="Phobius"/>
    </source>
</evidence>
<proteinExistence type="predicted"/>
<keyword evidence="1" id="KW-0812">Transmembrane</keyword>
<keyword evidence="1" id="KW-0472">Membrane</keyword>
<keyword evidence="1" id="KW-1133">Transmembrane helix</keyword>
<feature type="transmembrane region" description="Helical" evidence="1">
    <location>
        <begin position="25"/>
        <end position="43"/>
    </location>
</feature>
<organism evidence="2 3">
    <name type="scientific">Clonostachys solani</name>
    <dbReference type="NCBI Taxonomy" id="160281"/>
    <lineage>
        <taxon>Eukaryota</taxon>
        <taxon>Fungi</taxon>
        <taxon>Dikarya</taxon>
        <taxon>Ascomycota</taxon>
        <taxon>Pezizomycotina</taxon>
        <taxon>Sordariomycetes</taxon>
        <taxon>Hypocreomycetidae</taxon>
        <taxon>Hypocreales</taxon>
        <taxon>Bionectriaceae</taxon>
        <taxon>Clonostachys</taxon>
    </lineage>
</organism>
<evidence type="ECO:0000313" key="2">
    <source>
        <dbReference type="EMBL" id="CAH0052823.1"/>
    </source>
</evidence>
<reference evidence="2" key="1">
    <citation type="submission" date="2021-10" db="EMBL/GenBank/DDBJ databases">
        <authorList>
            <person name="Piombo E."/>
        </authorList>
    </citation>
    <scope>NUCLEOTIDE SEQUENCE</scope>
</reference>
<accession>A0A9P0EMF3</accession>
<dbReference type="EMBL" id="CABFOC020000045">
    <property type="protein sequence ID" value="CAH0052823.1"/>
    <property type="molecule type" value="Genomic_DNA"/>
</dbReference>
<comment type="caution">
    <text evidence="2">The sequence shown here is derived from an EMBL/GenBank/DDBJ whole genome shotgun (WGS) entry which is preliminary data.</text>
</comment>
<name>A0A9P0EMF3_9HYPO</name>
<keyword evidence="3" id="KW-1185">Reference proteome</keyword>
<evidence type="ECO:0000313" key="3">
    <source>
        <dbReference type="Proteomes" id="UP000775872"/>
    </source>
</evidence>
<gene>
    <name evidence="2" type="ORF">CSOL1703_00004690</name>
</gene>
<protein>
    <submittedName>
        <fullName evidence="2">Uncharacterized protein</fullName>
    </submittedName>
</protein>
<sequence>MSVQHSTTHPAGPSGLRCSDEGSSLGYLQLGVALLVWACLVYLEDRLGPMGTLSVASPSPPQTGESPAAKAWRWGWSRSVAIGSFMPARTGSTFVGLE</sequence>
<dbReference type="Proteomes" id="UP000775872">
    <property type="component" value="Unassembled WGS sequence"/>
</dbReference>